<dbReference type="CDD" id="cd00685">
    <property type="entry name" value="Trans_IPPS_HT"/>
    <property type="match status" value="1"/>
</dbReference>
<dbReference type="SUPFAM" id="SSF48576">
    <property type="entry name" value="Terpenoid synthases"/>
    <property type="match status" value="1"/>
</dbReference>
<dbReference type="Proteomes" id="UP001162891">
    <property type="component" value="Chromosome"/>
</dbReference>
<dbReference type="InterPro" id="IPR008949">
    <property type="entry name" value="Isoprenoid_synthase_dom_sf"/>
</dbReference>
<dbReference type="SFLD" id="SFLDG01017">
    <property type="entry name" value="Polyprenyl_Transferase_Like"/>
    <property type="match status" value="1"/>
</dbReference>
<sequence>MSDAFSIETFLRSVAERLEPRLAALADAHPGHPRLAAAIKYALLGGGKRLRPALVLAACEAWGGDPADPLALRFAVALESIHTYSLVHDDLPAMDDDDLRRGRPTVHKAFDEATAILVGDGLQSLAFAHLLASDDPRAPQLARILAEDAFRMVEGQARDMDGEHAQLDEPAVMELMRTKTGALLSASVVGGALCAGVPLAAVTDRVRPIGLALGLAFQIADDLLDLTADTATLGKRAGKDAVAGKSTLPAIVGIPEARRRAEALLAEALEALAPLGPRAEPLRALARFVLSRKK</sequence>
<evidence type="ECO:0000313" key="9">
    <source>
        <dbReference type="Proteomes" id="UP001162891"/>
    </source>
</evidence>
<protein>
    <submittedName>
        <fullName evidence="8">(2E,6E)-farnesyl diphosphate synthase</fullName>
    </submittedName>
</protein>
<dbReference type="EMBL" id="AP025591">
    <property type="protein sequence ID" value="BDG02035.1"/>
    <property type="molecule type" value="Genomic_DNA"/>
</dbReference>
<evidence type="ECO:0000313" key="8">
    <source>
        <dbReference type="EMBL" id="BDG02035.1"/>
    </source>
</evidence>
<evidence type="ECO:0000256" key="4">
    <source>
        <dbReference type="ARBA" id="ARBA00022723"/>
    </source>
</evidence>
<dbReference type="InterPro" id="IPR033749">
    <property type="entry name" value="Polyprenyl_synt_CS"/>
</dbReference>
<evidence type="ECO:0000256" key="3">
    <source>
        <dbReference type="ARBA" id="ARBA00022679"/>
    </source>
</evidence>
<dbReference type="PROSITE" id="PS00444">
    <property type="entry name" value="POLYPRENYL_SYNTHASE_2"/>
    <property type="match status" value="1"/>
</dbReference>
<dbReference type="PROSITE" id="PS00723">
    <property type="entry name" value="POLYPRENYL_SYNTHASE_1"/>
    <property type="match status" value="1"/>
</dbReference>
<evidence type="ECO:0000256" key="1">
    <source>
        <dbReference type="ARBA" id="ARBA00001946"/>
    </source>
</evidence>
<dbReference type="Gene3D" id="1.10.600.10">
    <property type="entry name" value="Farnesyl Diphosphate Synthase"/>
    <property type="match status" value="1"/>
</dbReference>
<accession>A0ABM7WRG0</accession>
<dbReference type="InterPro" id="IPR000092">
    <property type="entry name" value="Polyprenyl_synt"/>
</dbReference>
<comment type="similarity">
    <text evidence="2 7">Belongs to the FPP/GGPP synthase family.</text>
</comment>
<gene>
    <name evidence="8" type="ORF">AMOR_10310</name>
</gene>
<dbReference type="PANTHER" id="PTHR43281">
    <property type="entry name" value="FARNESYL DIPHOSPHATE SYNTHASE"/>
    <property type="match status" value="1"/>
</dbReference>
<dbReference type="Pfam" id="PF00348">
    <property type="entry name" value="polyprenyl_synt"/>
    <property type="match status" value="1"/>
</dbReference>
<keyword evidence="5" id="KW-0460">Magnesium</keyword>
<keyword evidence="3 7" id="KW-0808">Transferase</keyword>
<dbReference type="PANTHER" id="PTHR43281:SF1">
    <property type="entry name" value="FARNESYL DIPHOSPHATE SYNTHASE"/>
    <property type="match status" value="1"/>
</dbReference>
<comment type="cofactor">
    <cofactor evidence="1">
        <name>Mg(2+)</name>
        <dbReference type="ChEBI" id="CHEBI:18420"/>
    </cofactor>
</comment>
<name>A0ABM7WRG0_9BACT</name>
<organism evidence="8 9">
    <name type="scientific">Anaeromyxobacter oryzae</name>
    <dbReference type="NCBI Taxonomy" id="2918170"/>
    <lineage>
        <taxon>Bacteria</taxon>
        <taxon>Pseudomonadati</taxon>
        <taxon>Myxococcota</taxon>
        <taxon>Myxococcia</taxon>
        <taxon>Myxococcales</taxon>
        <taxon>Cystobacterineae</taxon>
        <taxon>Anaeromyxobacteraceae</taxon>
        <taxon>Anaeromyxobacter</taxon>
    </lineage>
</organism>
<proteinExistence type="inferred from homology"/>
<evidence type="ECO:0000256" key="2">
    <source>
        <dbReference type="ARBA" id="ARBA00006706"/>
    </source>
</evidence>
<keyword evidence="9" id="KW-1185">Reference proteome</keyword>
<reference evidence="9" key="1">
    <citation type="journal article" date="2022" name="Int. J. Syst. Evol. Microbiol.">
        <title>Anaeromyxobacter oryzae sp. nov., Anaeromyxobacter diazotrophicus sp. nov. and Anaeromyxobacter paludicola sp. nov., isolated from paddy soils.</title>
        <authorList>
            <person name="Itoh H."/>
            <person name="Xu Z."/>
            <person name="Mise K."/>
            <person name="Masuda Y."/>
            <person name="Ushijima N."/>
            <person name="Hayakawa C."/>
            <person name="Shiratori Y."/>
            <person name="Senoo K."/>
        </authorList>
    </citation>
    <scope>NUCLEOTIDE SEQUENCE [LARGE SCALE GENOMIC DNA]</scope>
    <source>
        <strain evidence="9">Red232</strain>
    </source>
</reference>
<keyword evidence="6" id="KW-0414">Isoprene biosynthesis</keyword>
<keyword evidence="4" id="KW-0479">Metal-binding</keyword>
<evidence type="ECO:0000256" key="7">
    <source>
        <dbReference type="RuleBase" id="RU004466"/>
    </source>
</evidence>
<evidence type="ECO:0000256" key="5">
    <source>
        <dbReference type="ARBA" id="ARBA00022842"/>
    </source>
</evidence>
<dbReference type="RefSeq" id="WP_248359178.1">
    <property type="nucleotide sequence ID" value="NZ_AP025591.1"/>
</dbReference>
<dbReference type="SFLD" id="SFLDS00005">
    <property type="entry name" value="Isoprenoid_Synthase_Type_I"/>
    <property type="match status" value="1"/>
</dbReference>
<evidence type="ECO:0000256" key="6">
    <source>
        <dbReference type="ARBA" id="ARBA00023229"/>
    </source>
</evidence>